<proteinExistence type="predicted"/>
<organism evidence="1">
    <name type="scientific">Siphoviridae sp. ctdj515</name>
    <dbReference type="NCBI Taxonomy" id="2825582"/>
    <lineage>
        <taxon>Viruses</taxon>
        <taxon>Duplodnaviria</taxon>
        <taxon>Heunggongvirae</taxon>
        <taxon>Uroviricota</taxon>
        <taxon>Caudoviricetes</taxon>
    </lineage>
</organism>
<evidence type="ECO:0000313" key="1">
    <source>
        <dbReference type="EMBL" id="DAF92796.1"/>
    </source>
</evidence>
<protein>
    <submittedName>
        <fullName evidence="1">Uncharacterized protein</fullName>
    </submittedName>
</protein>
<name>A0A8S5UEC6_9CAUD</name>
<reference evidence="1" key="1">
    <citation type="journal article" date="2021" name="Proc. Natl. Acad. Sci. U.S.A.">
        <title>A Catalog of Tens of Thousands of Viruses from Human Metagenomes Reveals Hidden Associations with Chronic Diseases.</title>
        <authorList>
            <person name="Tisza M.J."/>
            <person name="Buck C.B."/>
        </authorList>
    </citation>
    <scope>NUCLEOTIDE SEQUENCE</scope>
    <source>
        <strain evidence="1">Ctdj515</strain>
    </source>
</reference>
<dbReference type="EMBL" id="BK016073">
    <property type="protein sequence ID" value="DAF92796.1"/>
    <property type="molecule type" value="Genomic_DNA"/>
</dbReference>
<sequence>MGGTTVSGNVTRLDGSPEHLAYITATLKTQTGEAASMMAVGPVSRAANPRGQIMLPLDLTEPTQVHLRLSVPGRTLREATVMLKPGLAYTLASVFSGEATPTPAPQTGTPDVNVSGDGDTATISGVVSDDGDTITIGG</sequence>
<accession>A0A8S5UEC6</accession>